<dbReference type="InterPro" id="IPR004089">
    <property type="entry name" value="MCPsignal_dom"/>
</dbReference>
<dbReference type="GO" id="GO:0007165">
    <property type="term" value="P:signal transduction"/>
    <property type="evidence" value="ECO:0007669"/>
    <property type="project" value="UniProtKB-KW"/>
</dbReference>
<feature type="region of interest" description="Disordered" evidence="6">
    <location>
        <begin position="1"/>
        <end position="22"/>
    </location>
</feature>
<accession>A0A9X4R5C1</accession>
<comment type="subcellular location">
    <subcellularLocation>
        <location evidence="1">Membrane</location>
        <topology evidence="1">Multi-pass membrane protein</topology>
    </subcellularLocation>
</comment>
<proteinExistence type="predicted"/>
<dbReference type="Proteomes" id="UP001152766">
    <property type="component" value="Unassembled WGS sequence"/>
</dbReference>
<keyword evidence="5" id="KW-0807">Transducer</keyword>
<dbReference type="GO" id="GO:0016020">
    <property type="term" value="C:membrane"/>
    <property type="evidence" value="ECO:0007669"/>
    <property type="project" value="UniProtKB-SubCell"/>
</dbReference>
<gene>
    <name evidence="8" type="ORF">EXJ73_13855</name>
</gene>
<sequence>MLHPTRATHDAPKRAPAAPKSTAGELYGKSINLSGRRRFTSQRLVLYAVLASQGRDGALATAHDALATFREAHRALLEGELAPAMLGGELQQAYFGPDRADERIAAFIDLARRVLDAIPARGPGAAPLLEALVESATPLLATLNRLTQVYEDLARQQASSARKQLTSVMGDIEQIARHARIVSFNAQVVAARAGHSGREFAVVSGEFTQITGKLDGLVREAVRSAVAG</sequence>
<evidence type="ECO:0000256" key="4">
    <source>
        <dbReference type="ARBA" id="ARBA00023136"/>
    </source>
</evidence>
<dbReference type="Pfam" id="PF00015">
    <property type="entry name" value="MCPsignal"/>
    <property type="match status" value="1"/>
</dbReference>
<protein>
    <submittedName>
        <fullName evidence="8">Methyl-accepting chemotaxis protein</fullName>
    </submittedName>
</protein>
<evidence type="ECO:0000256" key="3">
    <source>
        <dbReference type="ARBA" id="ARBA00022989"/>
    </source>
</evidence>
<evidence type="ECO:0000259" key="7">
    <source>
        <dbReference type="PROSITE" id="PS50111"/>
    </source>
</evidence>
<feature type="domain" description="Methyl-accepting transducer" evidence="7">
    <location>
        <begin position="156"/>
        <end position="220"/>
    </location>
</feature>
<dbReference type="EMBL" id="SGUG01000019">
    <property type="protein sequence ID" value="MDG0863550.1"/>
    <property type="molecule type" value="Genomic_DNA"/>
</dbReference>
<evidence type="ECO:0000256" key="5">
    <source>
        <dbReference type="PROSITE-ProRule" id="PRU00284"/>
    </source>
</evidence>
<comment type="caution">
    <text evidence="8">The sequence shown here is derived from an EMBL/GenBank/DDBJ whole genome shotgun (WGS) entry which is preliminary data.</text>
</comment>
<dbReference type="SUPFAM" id="SSF58104">
    <property type="entry name" value="Methyl-accepting chemotaxis protein (MCP) signaling domain"/>
    <property type="match status" value="1"/>
</dbReference>
<name>A0A9X4R5C1_9BURK</name>
<keyword evidence="9" id="KW-1185">Reference proteome</keyword>
<evidence type="ECO:0000256" key="2">
    <source>
        <dbReference type="ARBA" id="ARBA00022692"/>
    </source>
</evidence>
<evidence type="ECO:0000256" key="1">
    <source>
        <dbReference type="ARBA" id="ARBA00004141"/>
    </source>
</evidence>
<evidence type="ECO:0000256" key="6">
    <source>
        <dbReference type="SAM" id="MobiDB-lite"/>
    </source>
</evidence>
<keyword evidence="3" id="KW-1133">Transmembrane helix</keyword>
<reference evidence="8" key="1">
    <citation type="submission" date="2019-02" db="EMBL/GenBank/DDBJ databases">
        <title>Draft genome of the type strain Pelomonas aquatica CCUG 52575T.</title>
        <authorList>
            <person name="Gomila M."/>
            <person name="Lalucat J."/>
        </authorList>
    </citation>
    <scope>NUCLEOTIDE SEQUENCE</scope>
    <source>
        <strain evidence="8">CCUG 52575</strain>
    </source>
</reference>
<dbReference type="InterPro" id="IPR029095">
    <property type="entry name" value="NarX-like_N"/>
</dbReference>
<evidence type="ECO:0000313" key="9">
    <source>
        <dbReference type="Proteomes" id="UP001152766"/>
    </source>
</evidence>
<dbReference type="Pfam" id="PF13675">
    <property type="entry name" value="PilJ"/>
    <property type="match status" value="1"/>
</dbReference>
<evidence type="ECO:0000313" key="8">
    <source>
        <dbReference type="EMBL" id="MDG0863550.1"/>
    </source>
</evidence>
<dbReference type="Gene3D" id="1.10.287.950">
    <property type="entry name" value="Methyl-accepting chemotaxis protein"/>
    <property type="match status" value="1"/>
</dbReference>
<keyword evidence="4" id="KW-0472">Membrane</keyword>
<dbReference type="PROSITE" id="PS50111">
    <property type="entry name" value="CHEMOTAXIS_TRANSDUC_2"/>
    <property type="match status" value="1"/>
</dbReference>
<dbReference type="AlphaFoldDB" id="A0A9X4R5C1"/>
<keyword evidence="2" id="KW-0812">Transmembrane</keyword>
<organism evidence="8 9">
    <name type="scientific">Pelomonas aquatica</name>
    <dbReference type="NCBI Taxonomy" id="431058"/>
    <lineage>
        <taxon>Bacteria</taxon>
        <taxon>Pseudomonadati</taxon>
        <taxon>Pseudomonadota</taxon>
        <taxon>Betaproteobacteria</taxon>
        <taxon>Burkholderiales</taxon>
        <taxon>Sphaerotilaceae</taxon>
        <taxon>Roseateles</taxon>
    </lineage>
</organism>